<keyword evidence="3" id="KW-1185">Reference proteome</keyword>
<dbReference type="AlphaFoldDB" id="A0A3P4B0L6"/>
<evidence type="ECO:0000313" key="2">
    <source>
        <dbReference type="EMBL" id="VCU69280.1"/>
    </source>
</evidence>
<proteinExistence type="predicted"/>
<protein>
    <submittedName>
        <fullName evidence="2">NADPH azoreductase</fullName>
        <ecNumber evidence="2">1.7.1.6</ecNumber>
    </submittedName>
</protein>
<organism evidence="2 3">
    <name type="scientific">Pigmentiphaga humi</name>
    <dbReference type="NCBI Taxonomy" id="2478468"/>
    <lineage>
        <taxon>Bacteria</taxon>
        <taxon>Pseudomonadati</taxon>
        <taxon>Pseudomonadota</taxon>
        <taxon>Betaproteobacteria</taxon>
        <taxon>Burkholderiales</taxon>
        <taxon>Alcaligenaceae</taxon>
        <taxon>Pigmentiphaga</taxon>
    </lineage>
</organism>
<dbReference type="GO" id="GO:0050446">
    <property type="term" value="F:azobenzene reductase (NADP+) activity"/>
    <property type="evidence" value="ECO:0007669"/>
    <property type="project" value="UniProtKB-EC"/>
</dbReference>
<feature type="domain" description="NADPH-dependent FMN reductase-like" evidence="1">
    <location>
        <begin position="7"/>
        <end position="149"/>
    </location>
</feature>
<dbReference type="SUPFAM" id="SSF52218">
    <property type="entry name" value="Flavoproteins"/>
    <property type="match status" value="1"/>
</dbReference>
<dbReference type="GO" id="GO:0010181">
    <property type="term" value="F:FMN binding"/>
    <property type="evidence" value="ECO:0007669"/>
    <property type="project" value="TreeGrafter"/>
</dbReference>
<dbReference type="OrthoDB" id="1643408at2"/>
<dbReference type="GO" id="GO:0005829">
    <property type="term" value="C:cytosol"/>
    <property type="evidence" value="ECO:0007669"/>
    <property type="project" value="TreeGrafter"/>
</dbReference>
<dbReference type="RefSeq" id="WP_124078628.1">
    <property type="nucleotide sequence ID" value="NZ_UWPJ01000012.1"/>
</dbReference>
<evidence type="ECO:0000259" key="1">
    <source>
        <dbReference type="Pfam" id="PF03358"/>
    </source>
</evidence>
<dbReference type="EMBL" id="UWPJ01000012">
    <property type="protein sequence ID" value="VCU69280.1"/>
    <property type="molecule type" value="Genomic_DNA"/>
</dbReference>
<gene>
    <name evidence="2" type="primary">azr_2</name>
    <name evidence="2" type="ORF">PIGHUM_01341</name>
</gene>
<accession>A0A3P4B0L6</accession>
<dbReference type="Pfam" id="PF03358">
    <property type="entry name" value="FMN_red"/>
    <property type="match status" value="1"/>
</dbReference>
<keyword evidence="2" id="KW-0560">Oxidoreductase</keyword>
<dbReference type="PANTHER" id="PTHR30543:SF21">
    <property type="entry name" value="NAD(P)H-DEPENDENT FMN REDUCTASE LOT6"/>
    <property type="match status" value="1"/>
</dbReference>
<dbReference type="Proteomes" id="UP000277294">
    <property type="component" value="Unassembled WGS sequence"/>
</dbReference>
<reference evidence="2 3" key="1">
    <citation type="submission" date="2018-10" db="EMBL/GenBank/DDBJ databases">
        <authorList>
            <person name="Criscuolo A."/>
        </authorList>
    </citation>
    <scope>NUCLEOTIDE SEQUENCE [LARGE SCALE GENOMIC DNA]</scope>
    <source>
        <strain evidence="2">DnA1</strain>
    </source>
</reference>
<dbReference type="Gene3D" id="3.40.50.360">
    <property type="match status" value="1"/>
</dbReference>
<dbReference type="PANTHER" id="PTHR30543">
    <property type="entry name" value="CHROMATE REDUCTASE"/>
    <property type="match status" value="1"/>
</dbReference>
<name>A0A3P4B0L6_9BURK</name>
<dbReference type="InterPro" id="IPR029039">
    <property type="entry name" value="Flavoprotein-like_sf"/>
</dbReference>
<sequence>MDYQPLIVGLGGTTRAGSSSEKALALSLRAAEREGARVAMLAGPELEMPMYAPERPERSGAAQRLTALLRRCDGLIIASPSYHGTISGLLKNALDYTEDLSRDERVYFDGCAIGLIACGAGWQGAGHALTALRAIAHSLRGWPTPLGAVLNTSIPLFDETGACRDAAAAFQLECVGRQVVQFARMKAALERVSSLAEA</sequence>
<evidence type="ECO:0000313" key="3">
    <source>
        <dbReference type="Proteomes" id="UP000277294"/>
    </source>
</evidence>
<dbReference type="InterPro" id="IPR005025">
    <property type="entry name" value="FMN_Rdtase-like_dom"/>
</dbReference>
<dbReference type="InterPro" id="IPR050712">
    <property type="entry name" value="NAD(P)H-dep_reductase"/>
</dbReference>
<dbReference type="EC" id="1.7.1.6" evidence="2"/>